<dbReference type="PROSITE" id="PS50122">
    <property type="entry name" value="CHEB"/>
    <property type="match status" value="1"/>
</dbReference>
<dbReference type="Gene3D" id="3.40.50.180">
    <property type="entry name" value="Methylesterase CheB, C-terminal domain"/>
    <property type="match status" value="1"/>
</dbReference>
<dbReference type="GO" id="GO:0006935">
    <property type="term" value="P:chemotaxis"/>
    <property type="evidence" value="ECO:0007669"/>
    <property type="project" value="UniProtKB-UniRule"/>
</dbReference>
<dbReference type="InterPro" id="IPR029063">
    <property type="entry name" value="SAM-dependent_MTases_sf"/>
</dbReference>
<dbReference type="Gene3D" id="1.10.155.10">
    <property type="entry name" value="Chemotaxis receptor methyltransferase CheR, N-terminal domain"/>
    <property type="match status" value="1"/>
</dbReference>
<dbReference type="PROSITE" id="PS50123">
    <property type="entry name" value="CHER"/>
    <property type="match status" value="1"/>
</dbReference>
<keyword evidence="10" id="KW-0145">Chemotaxis</keyword>
<keyword evidence="3" id="KW-0597">Phosphoprotein</keyword>
<evidence type="ECO:0000256" key="1">
    <source>
        <dbReference type="ARBA" id="ARBA00000085"/>
    </source>
</evidence>
<evidence type="ECO:0000256" key="4">
    <source>
        <dbReference type="ARBA" id="ARBA00022603"/>
    </source>
</evidence>
<dbReference type="InterPro" id="IPR022642">
    <property type="entry name" value="CheR_C"/>
</dbReference>
<evidence type="ECO:0000256" key="10">
    <source>
        <dbReference type="PROSITE-ProRule" id="PRU00050"/>
    </source>
</evidence>
<comment type="catalytic activity">
    <reaction evidence="1">
        <text>ATP + protein L-histidine = ADP + protein N-phospho-L-histidine.</text>
        <dbReference type="EC" id="2.7.13.3"/>
    </reaction>
</comment>
<proteinExistence type="predicted"/>
<feature type="region of interest" description="Disordered" evidence="11">
    <location>
        <begin position="479"/>
        <end position="505"/>
    </location>
</feature>
<keyword evidence="4 14" id="KW-0489">Methyltransferase</keyword>
<dbReference type="Pfam" id="PF03705">
    <property type="entry name" value="CheR_N"/>
    <property type="match status" value="1"/>
</dbReference>
<dbReference type="InterPro" id="IPR036890">
    <property type="entry name" value="HATPase_C_sf"/>
</dbReference>
<dbReference type="InterPro" id="IPR036804">
    <property type="entry name" value="CheR_N_sf"/>
</dbReference>
<dbReference type="GO" id="GO:0008984">
    <property type="term" value="F:protein-glutamate methylesterase activity"/>
    <property type="evidence" value="ECO:0007669"/>
    <property type="project" value="InterPro"/>
</dbReference>
<dbReference type="InterPro" id="IPR022641">
    <property type="entry name" value="CheR_N"/>
</dbReference>
<dbReference type="SMART" id="SM00138">
    <property type="entry name" value="MeTrc"/>
    <property type="match status" value="1"/>
</dbReference>
<keyword evidence="9" id="KW-0067">ATP-binding</keyword>
<dbReference type="Proteomes" id="UP000298664">
    <property type="component" value="Chromosome Circular"/>
</dbReference>
<dbReference type="InterPro" id="IPR000780">
    <property type="entry name" value="CheR_MeTrfase"/>
</dbReference>
<dbReference type="AlphaFoldDB" id="A0AAF0KCK6"/>
<dbReference type="Gene3D" id="1.20.5.340">
    <property type="match status" value="1"/>
</dbReference>
<keyword evidence="6" id="KW-0949">S-adenosyl-L-methionine</keyword>
<comment type="catalytic activity">
    <reaction evidence="2">
        <text>L-glutamyl-[protein] + S-adenosyl-L-methionine = [protein]-L-glutamate 5-O-methyl ester + S-adenosyl-L-homocysteine</text>
        <dbReference type="Rhea" id="RHEA:24452"/>
        <dbReference type="Rhea" id="RHEA-COMP:10208"/>
        <dbReference type="Rhea" id="RHEA-COMP:10311"/>
        <dbReference type="ChEBI" id="CHEBI:29973"/>
        <dbReference type="ChEBI" id="CHEBI:57856"/>
        <dbReference type="ChEBI" id="CHEBI:59789"/>
        <dbReference type="ChEBI" id="CHEBI:82795"/>
        <dbReference type="EC" id="2.1.1.80"/>
    </reaction>
</comment>
<dbReference type="CDD" id="cd16434">
    <property type="entry name" value="CheB-CheR_fusion"/>
    <property type="match status" value="1"/>
</dbReference>
<dbReference type="SUPFAM" id="SSF57997">
    <property type="entry name" value="Tropomyosin"/>
    <property type="match status" value="1"/>
</dbReference>
<evidence type="ECO:0000256" key="9">
    <source>
        <dbReference type="ARBA" id="ARBA00022840"/>
    </source>
</evidence>
<dbReference type="SUPFAM" id="SSF53335">
    <property type="entry name" value="S-adenosyl-L-methionine-dependent methyltransferases"/>
    <property type="match status" value="1"/>
</dbReference>
<dbReference type="SUPFAM" id="SSF55785">
    <property type="entry name" value="PYP-like sensor domain (PAS domain)"/>
    <property type="match status" value="2"/>
</dbReference>
<gene>
    <name evidence="14" type="ORF">CFBP5477_008605</name>
</gene>
<dbReference type="InterPro" id="IPR035909">
    <property type="entry name" value="CheB_C"/>
</dbReference>
<dbReference type="Gene3D" id="3.30.565.10">
    <property type="entry name" value="Histidine kinase-like ATPase, C-terminal domain"/>
    <property type="match status" value="1"/>
</dbReference>
<feature type="active site" evidence="10">
    <location>
        <position position="45"/>
    </location>
</feature>
<organism evidence="14 15">
    <name type="scientific">Agrobacterium larrymoorei</name>
    <dbReference type="NCBI Taxonomy" id="160699"/>
    <lineage>
        <taxon>Bacteria</taxon>
        <taxon>Pseudomonadati</taxon>
        <taxon>Pseudomonadota</taxon>
        <taxon>Alphaproteobacteria</taxon>
        <taxon>Hyphomicrobiales</taxon>
        <taxon>Rhizobiaceae</taxon>
        <taxon>Rhizobium/Agrobacterium group</taxon>
        <taxon>Agrobacterium</taxon>
    </lineage>
</organism>
<dbReference type="GO" id="GO:0005737">
    <property type="term" value="C:cytoplasm"/>
    <property type="evidence" value="ECO:0007669"/>
    <property type="project" value="InterPro"/>
</dbReference>
<dbReference type="Pfam" id="PF01739">
    <property type="entry name" value="CheR"/>
    <property type="match status" value="1"/>
</dbReference>
<evidence type="ECO:0000256" key="11">
    <source>
        <dbReference type="SAM" id="MobiDB-lite"/>
    </source>
</evidence>
<keyword evidence="8" id="KW-0418">Kinase</keyword>
<sequence>MDQRAQATDVPVVGIGSSAGGLEALREMFSAAEVPTGLAFVVVQHLDPHHESMLAELIGRHTQLTVKQCQGGERIQPDTVFIIPPGHGLSISNGRLELTNFAQPRGLRRPIDDFFISLANDQNGNAACVILSGTGADGSTGLRAVKENGGLCVVQDPQSAKYDGMPMAAAGTGLVDFIQPPDKILSCISGFFFRRTKGADSAEVSLVEDHIDDLCKTLRNSVGHDFSGYKKTTFIRRIERRMHVLDIDRAEAYLARLKSDQDECEALFRDLLINVTRFFRDKEFFDVVRDRAIRPLLESQEARDGGVRVWVPGCSSGEEAYSIAMLFAEVSRELDLPCDVQIFATDIDESMLQIARVGSYPNAALADIPLPLQERYVVPHKDRFNFVGQIRDMIRFSGHSLVKDPPFSKIDLVSCRNLLIYFDDKLQKTIMPLFHYALRPGGYLFLGPSESVGRFESVFSTLDQKARLFERKPGLPSYPIPLPGGRQETGRRGTGIDVPEGPSPGGDETVISRLLERYVPASMLLDQEGQILAAFGKLSRFFEFPVSRSNETSAASLARPGVKEQIGPLLRQAAGAKKRVIASKVNVITEFGALTTDIICDPVDENRFLLVFQETGQFTPLAESELINLEPSNGHVDALERELRSAKHRLRSATEELETANEELKSSNEEMMSMNEELQSTNEELTTVNDELKNKIEQLTVANTDLRNFFDSTNLAVIVLDRKLRVRSFTRAATDIFPLQPSDRGRPISDVASRLLTFDYTARARSVMEDGVDYQDTVWDEDSGKTFTLRILPYRTSDGTITGATIVMTDISHAVSVESQLQREQNRHELAIEAAGIGVWEYLPDQQKFILGGSTKELLQSENDHLSLNEFLARITEGDREQVSQAILQAQEERGGFNLTTELASGNSSRWIKVFGRYVGDSETPRIIGVTVDVTAEYQLAETRDLMLNEMNHRVKNLFAMIGGILRMAGRKHETAEDLVHDVEGRILALGSAHSLASNQKRTRPVEMSELVKTILAPYEQQGDIEISSEAFPVPAICITPLTLILHEWSTNAVKYGALGQSGGRLSVGWQKDGENILLRWNETLDKPVKPTGEKGFGTVLLASAAKQLGGTIETKFEGPALQHVLTLPRLVINDTQIGSYH</sequence>
<feature type="region of interest" description="Disordered" evidence="11">
    <location>
        <begin position="652"/>
        <end position="673"/>
    </location>
</feature>
<evidence type="ECO:0000256" key="7">
    <source>
        <dbReference type="ARBA" id="ARBA00022741"/>
    </source>
</evidence>
<dbReference type="Gene3D" id="3.40.50.150">
    <property type="entry name" value="Vaccinia Virus protein VP39"/>
    <property type="match status" value="1"/>
</dbReference>
<dbReference type="InterPro" id="IPR035965">
    <property type="entry name" value="PAS-like_dom_sf"/>
</dbReference>
<dbReference type="SUPFAM" id="SSF47757">
    <property type="entry name" value="Chemotaxis receptor methyltransferase CheR, N-terminal domain"/>
    <property type="match status" value="1"/>
</dbReference>
<evidence type="ECO:0000313" key="15">
    <source>
        <dbReference type="Proteomes" id="UP000298664"/>
    </source>
</evidence>
<dbReference type="Gene3D" id="3.30.450.20">
    <property type="entry name" value="PAS domain"/>
    <property type="match status" value="2"/>
</dbReference>
<keyword evidence="7" id="KW-0547">Nucleotide-binding</keyword>
<dbReference type="InterPro" id="IPR050903">
    <property type="entry name" value="Bact_Chemotaxis_MeTrfase"/>
</dbReference>
<evidence type="ECO:0000259" key="12">
    <source>
        <dbReference type="PROSITE" id="PS50122"/>
    </source>
</evidence>
<dbReference type="GO" id="GO:0005524">
    <property type="term" value="F:ATP binding"/>
    <property type="evidence" value="ECO:0007669"/>
    <property type="project" value="UniProtKB-KW"/>
</dbReference>
<dbReference type="InterPro" id="IPR011102">
    <property type="entry name" value="Sig_transdc_His_kinase_HWE"/>
</dbReference>
<keyword evidence="5" id="KW-0808">Transferase</keyword>
<feature type="domain" description="CheB-type methylesterase" evidence="12">
    <location>
        <begin position="6"/>
        <end position="184"/>
    </location>
</feature>
<dbReference type="GO" id="GO:0032259">
    <property type="term" value="P:methylation"/>
    <property type="evidence" value="ECO:0007669"/>
    <property type="project" value="UniProtKB-KW"/>
</dbReference>
<accession>A0AAF0KCK6</accession>
<dbReference type="InterPro" id="IPR000673">
    <property type="entry name" value="Sig_transdc_resp-reg_Me-estase"/>
</dbReference>
<evidence type="ECO:0000256" key="5">
    <source>
        <dbReference type="ARBA" id="ARBA00022679"/>
    </source>
</evidence>
<feature type="domain" description="CheR-type methyltransferase" evidence="13">
    <location>
        <begin position="199"/>
        <end position="472"/>
    </location>
</feature>
<dbReference type="EMBL" id="CP124733">
    <property type="protein sequence ID" value="WHA39913.1"/>
    <property type="molecule type" value="Genomic_DNA"/>
</dbReference>
<dbReference type="GO" id="GO:0004673">
    <property type="term" value="F:protein histidine kinase activity"/>
    <property type="evidence" value="ECO:0007669"/>
    <property type="project" value="UniProtKB-EC"/>
</dbReference>
<dbReference type="PANTHER" id="PTHR24422">
    <property type="entry name" value="CHEMOTAXIS PROTEIN METHYLTRANSFERASE"/>
    <property type="match status" value="1"/>
</dbReference>
<dbReference type="Pfam" id="PF01339">
    <property type="entry name" value="CheB_methylest"/>
    <property type="match status" value="1"/>
</dbReference>
<evidence type="ECO:0000256" key="2">
    <source>
        <dbReference type="ARBA" id="ARBA00001541"/>
    </source>
</evidence>
<evidence type="ECO:0000259" key="13">
    <source>
        <dbReference type="PROSITE" id="PS50123"/>
    </source>
</evidence>
<evidence type="ECO:0000256" key="8">
    <source>
        <dbReference type="ARBA" id="ARBA00022777"/>
    </source>
</evidence>
<keyword evidence="10" id="KW-0378">Hydrolase</keyword>
<dbReference type="Pfam" id="PF13596">
    <property type="entry name" value="PAS_10"/>
    <property type="match status" value="1"/>
</dbReference>
<feature type="active site" evidence="10">
    <location>
        <position position="18"/>
    </location>
</feature>
<evidence type="ECO:0000256" key="6">
    <source>
        <dbReference type="ARBA" id="ARBA00022691"/>
    </source>
</evidence>
<dbReference type="PRINTS" id="PR00996">
    <property type="entry name" value="CHERMTFRASE"/>
</dbReference>
<dbReference type="GO" id="GO:0008983">
    <property type="term" value="F:protein-glutamate O-methyltransferase activity"/>
    <property type="evidence" value="ECO:0007669"/>
    <property type="project" value="UniProtKB-EC"/>
</dbReference>
<protein>
    <submittedName>
        <fullName evidence="14">CheR family methyltransferase</fullName>
    </submittedName>
</protein>
<evidence type="ECO:0000313" key="14">
    <source>
        <dbReference type="EMBL" id="WHA39913.1"/>
    </source>
</evidence>
<dbReference type="PANTHER" id="PTHR24422:SF27">
    <property type="entry name" value="PROTEIN-GLUTAMATE O-METHYLTRANSFERASE"/>
    <property type="match status" value="1"/>
</dbReference>
<dbReference type="RefSeq" id="WP_234882903.1">
    <property type="nucleotide sequence ID" value="NZ_CP124733.1"/>
</dbReference>
<feature type="active site" evidence="10">
    <location>
        <position position="137"/>
    </location>
</feature>
<dbReference type="Pfam" id="PF07536">
    <property type="entry name" value="HWE_HK"/>
    <property type="match status" value="1"/>
</dbReference>
<dbReference type="SUPFAM" id="SSF52738">
    <property type="entry name" value="Methylesterase CheB, C-terminal domain"/>
    <property type="match status" value="1"/>
</dbReference>
<dbReference type="SMART" id="SM00911">
    <property type="entry name" value="HWE_HK"/>
    <property type="match status" value="1"/>
</dbReference>
<name>A0AAF0KCK6_9HYPH</name>
<reference evidence="14" key="1">
    <citation type="submission" date="2023-05" db="EMBL/GenBank/DDBJ databases">
        <title>Complete genome sequence of Agrobacterium larrymoorei CFBP5477.</title>
        <authorList>
            <person name="Yen H.-C."/>
            <person name="Chou L."/>
            <person name="Lin Y.-C."/>
            <person name="Lai E.-M."/>
            <person name="Kuo C.-H."/>
        </authorList>
    </citation>
    <scope>NUCLEOTIDE SEQUENCE</scope>
    <source>
        <strain evidence="14">CFBP5477</strain>
    </source>
</reference>
<dbReference type="GO" id="GO:0000156">
    <property type="term" value="F:phosphorelay response regulator activity"/>
    <property type="evidence" value="ECO:0007669"/>
    <property type="project" value="InterPro"/>
</dbReference>
<evidence type="ECO:0000256" key="3">
    <source>
        <dbReference type="ARBA" id="ARBA00022553"/>
    </source>
</evidence>